<evidence type="ECO:0000313" key="2">
    <source>
        <dbReference type="EMBL" id="KKK90975.1"/>
    </source>
</evidence>
<protein>
    <submittedName>
        <fullName evidence="2">Uncharacterized protein</fullName>
    </submittedName>
</protein>
<proteinExistence type="predicted"/>
<sequence>MRKSKKVSPKGPVVTVEKSGAGSKVGVELVEAVSAGETVAPTLIPQKHGGSLLSGGTPGNKGGGRTASELRGLMRRPLAKLLPVVERIAEATDTQEVTCPECDHKHQVTSWLKASDKLKAVDLLARYGIGTQQEVDHGGHITLHACQSDRE</sequence>
<evidence type="ECO:0000256" key="1">
    <source>
        <dbReference type="SAM" id="MobiDB-lite"/>
    </source>
</evidence>
<feature type="region of interest" description="Disordered" evidence="1">
    <location>
        <begin position="45"/>
        <end position="72"/>
    </location>
</feature>
<reference evidence="2" key="1">
    <citation type="journal article" date="2015" name="Nature">
        <title>Complex archaea that bridge the gap between prokaryotes and eukaryotes.</title>
        <authorList>
            <person name="Spang A."/>
            <person name="Saw J.H."/>
            <person name="Jorgensen S.L."/>
            <person name="Zaremba-Niedzwiedzka K."/>
            <person name="Martijn J."/>
            <person name="Lind A.E."/>
            <person name="van Eijk R."/>
            <person name="Schleper C."/>
            <person name="Guy L."/>
            <person name="Ettema T.J."/>
        </authorList>
    </citation>
    <scope>NUCLEOTIDE SEQUENCE</scope>
</reference>
<gene>
    <name evidence="2" type="ORF">LCGC14_2717600</name>
</gene>
<accession>A0A0F8ZYP7</accession>
<dbReference type="AlphaFoldDB" id="A0A0F8ZYP7"/>
<dbReference type="EMBL" id="LAZR01048859">
    <property type="protein sequence ID" value="KKK90975.1"/>
    <property type="molecule type" value="Genomic_DNA"/>
</dbReference>
<comment type="caution">
    <text evidence="2">The sequence shown here is derived from an EMBL/GenBank/DDBJ whole genome shotgun (WGS) entry which is preliminary data.</text>
</comment>
<feature type="compositionally biased region" description="Gly residues" evidence="1">
    <location>
        <begin position="52"/>
        <end position="65"/>
    </location>
</feature>
<organism evidence="2">
    <name type="scientific">marine sediment metagenome</name>
    <dbReference type="NCBI Taxonomy" id="412755"/>
    <lineage>
        <taxon>unclassified sequences</taxon>
        <taxon>metagenomes</taxon>
        <taxon>ecological metagenomes</taxon>
    </lineage>
</organism>
<name>A0A0F8ZYP7_9ZZZZ</name>